<feature type="transmembrane region" description="Helical" evidence="1">
    <location>
        <begin position="43"/>
        <end position="63"/>
    </location>
</feature>
<evidence type="ECO:0000313" key="3">
    <source>
        <dbReference type="EMBL" id="QVL30975.1"/>
    </source>
</evidence>
<evidence type="ECO:0000256" key="1">
    <source>
        <dbReference type="SAM" id="Phobius"/>
    </source>
</evidence>
<dbReference type="Proteomes" id="UP000676194">
    <property type="component" value="Chromosome"/>
</dbReference>
<keyword evidence="1" id="KW-0812">Transmembrane</keyword>
<keyword evidence="2" id="KW-0732">Signal</keyword>
<gene>
    <name evidence="3" type="ORF">KIH39_19270</name>
</gene>
<protein>
    <submittedName>
        <fullName evidence="3">Uncharacterized protein</fullName>
    </submittedName>
</protein>
<keyword evidence="1" id="KW-1133">Transmembrane helix</keyword>
<keyword evidence="4" id="KW-1185">Reference proteome</keyword>
<accession>A0A8E6B2L7</accession>
<feature type="chain" id="PRO_5034880091" evidence="2">
    <location>
        <begin position="28"/>
        <end position="72"/>
    </location>
</feature>
<dbReference type="AlphaFoldDB" id="A0A8E6B2L7"/>
<sequence>MKAKQIGGILCLVLAAAFFVSGASSLAKPDGPQVGDASGLGVSRMIGAFLPGVFALIIGLWLFQKPKPGKKD</sequence>
<proteinExistence type="predicted"/>
<name>A0A8E6B2L7_9BACT</name>
<evidence type="ECO:0000256" key="2">
    <source>
        <dbReference type="SAM" id="SignalP"/>
    </source>
</evidence>
<organism evidence="3 4">
    <name type="scientific">Telmatocola sphagniphila</name>
    <dbReference type="NCBI Taxonomy" id="1123043"/>
    <lineage>
        <taxon>Bacteria</taxon>
        <taxon>Pseudomonadati</taxon>
        <taxon>Planctomycetota</taxon>
        <taxon>Planctomycetia</taxon>
        <taxon>Gemmatales</taxon>
        <taxon>Gemmataceae</taxon>
    </lineage>
</organism>
<dbReference type="KEGG" id="tsph:KIH39_19270"/>
<evidence type="ECO:0000313" key="4">
    <source>
        <dbReference type="Proteomes" id="UP000676194"/>
    </source>
</evidence>
<dbReference type="EMBL" id="CP074694">
    <property type="protein sequence ID" value="QVL30975.1"/>
    <property type="molecule type" value="Genomic_DNA"/>
</dbReference>
<feature type="signal peptide" evidence="2">
    <location>
        <begin position="1"/>
        <end position="27"/>
    </location>
</feature>
<dbReference type="RefSeq" id="WP_213494857.1">
    <property type="nucleotide sequence ID" value="NZ_CP074694.1"/>
</dbReference>
<keyword evidence="1" id="KW-0472">Membrane</keyword>
<reference evidence="3" key="1">
    <citation type="submission" date="2021-05" db="EMBL/GenBank/DDBJ databases">
        <title>Complete genome sequence of the cellulolytic planctomycete Telmatocola sphagniphila SP2T and characterization of the first cellulase from planctomycetes.</title>
        <authorList>
            <person name="Rakitin A.L."/>
            <person name="Beletsky A.V."/>
            <person name="Naumoff D.G."/>
            <person name="Kulichevskaya I.S."/>
            <person name="Mardanov A.V."/>
            <person name="Ravin N.V."/>
            <person name="Dedysh S.N."/>
        </authorList>
    </citation>
    <scope>NUCLEOTIDE SEQUENCE</scope>
    <source>
        <strain evidence="3">SP2T</strain>
    </source>
</reference>